<dbReference type="PANTHER" id="PTHR10574:SF240">
    <property type="entry name" value="LAMININ SUBUNIT GAMMA-3"/>
    <property type="match status" value="1"/>
</dbReference>
<dbReference type="GO" id="GO:0009887">
    <property type="term" value="P:animal organ morphogenesis"/>
    <property type="evidence" value="ECO:0007669"/>
    <property type="project" value="TreeGrafter"/>
</dbReference>
<dbReference type="GO" id="GO:0005604">
    <property type="term" value="C:basement membrane"/>
    <property type="evidence" value="ECO:0007669"/>
    <property type="project" value="TreeGrafter"/>
</dbReference>
<evidence type="ECO:0000256" key="1">
    <source>
        <dbReference type="ARBA" id="ARBA00023157"/>
    </source>
</evidence>
<evidence type="ECO:0000313" key="6">
    <source>
        <dbReference type="Proteomes" id="UP000314986"/>
    </source>
</evidence>
<proteinExistence type="predicted"/>
<reference evidence="5" key="5">
    <citation type="submission" date="2025-09" db="UniProtKB">
        <authorList>
            <consortium name="Ensembl"/>
        </authorList>
    </citation>
    <scope>IDENTIFICATION</scope>
</reference>
<keyword evidence="1" id="KW-1015">Disulfide bond</keyword>
<name>A0A4W3JL66_CALMI</name>
<dbReference type="GO" id="GO:0009888">
    <property type="term" value="P:tissue development"/>
    <property type="evidence" value="ECO:0007669"/>
    <property type="project" value="TreeGrafter"/>
</dbReference>
<dbReference type="Ensembl" id="ENSCMIT00000039372.1">
    <property type="protein sequence ID" value="ENSCMIP00000038818.1"/>
    <property type="gene ID" value="ENSCMIG00000016286.1"/>
</dbReference>
<feature type="chain" id="PRO_5021364983" description="Laminin N-terminal domain-containing protein" evidence="3">
    <location>
        <begin position="22"/>
        <end position="232"/>
    </location>
</feature>
<keyword evidence="3" id="KW-0732">Signal</keyword>
<evidence type="ECO:0000256" key="2">
    <source>
        <dbReference type="ARBA" id="ARBA00023292"/>
    </source>
</evidence>
<evidence type="ECO:0000259" key="4">
    <source>
        <dbReference type="PROSITE" id="PS51117"/>
    </source>
</evidence>
<evidence type="ECO:0000313" key="5">
    <source>
        <dbReference type="Ensembl" id="ENSCMIP00000038818.1"/>
    </source>
</evidence>
<dbReference type="Gene3D" id="2.60.120.260">
    <property type="entry name" value="Galactose-binding domain-like"/>
    <property type="match status" value="1"/>
</dbReference>
<dbReference type="SMART" id="SM00136">
    <property type="entry name" value="LamNT"/>
    <property type="match status" value="1"/>
</dbReference>
<evidence type="ECO:0000256" key="3">
    <source>
        <dbReference type="SAM" id="SignalP"/>
    </source>
</evidence>
<dbReference type="AlphaFoldDB" id="A0A4W3JL66"/>
<dbReference type="OMA" id="MEWIHIP"/>
<dbReference type="InParanoid" id="A0A4W3JL66"/>
<dbReference type="InterPro" id="IPR050440">
    <property type="entry name" value="Laminin/Netrin_ECM"/>
</dbReference>
<dbReference type="Proteomes" id="UP000314986">
    <property type="component" value="Unassembled WGS sequence"/>
</dbReference>
<accession>A0A4W3JL66</accession>
<dbReference type="PANTHER" id="PTHR10574">
    <property type="entry name" value="NETRIN/LAMININ-RELATED"/>
    <property type="match status" value="1"/>
</dbReference>
<sequence>MAWALSVLLTMMCGQFWEAMAGMDSCYDDSGQAKRCLPEFCNAAFNKTIHATNTCGSAPEQYCLQTGVTGVTESCHTCDDRNPALSHNTGSLTDFHSEQEPTWWQSQSMVFPVQYPNSVNLTFHLGKSFEITYIRLKFRTSRPESFSIYKKTREDGPWIAYQYYSASCSRTHRTLTSSYIRPGEDEQVAFCTDEFSDISPLTGGNVAFSTLEGRPSAYSFDSSPVLQVTPGP</sequence>
<dbReference type="GO" id="GO:0007411">
    <property type="term" value="P:axon guidance"/>
    <property type="evidence" value="ECO:0007669"/>
    <property type="project" value="TreeGrafter"/>
</dbReference>
<keyword evidence="2" id="KW-0424">Laminin EGF-like domain</keyword>
<dbReference type="STRING" id="7868.ENSCMIP00000038818"/>
<reference evidence="6" key="1">
    <citation type="journal article" date="2006" name="Science">
        <title>Ancient noncoding elements conserved in the human genome.</title>
        <authorList>
            <person name="Venkatesh B."/>
            <person name="Kirkness E.F."/>
            <person name="Loh Y.H."/>
            <person name="Halpern A.L."/>
            <person name="Lee A.P."/>
            <person name="Johnson J."/>
            <person name="Dandona N."/>
            <person name="Viswanathan L.D."/>
            <person name="Tay A."/>
            <person name="Venter J.C."/>
            <person name="Strausberg R.L."/>
            <person name="Brenner S."/>
        </authorList>
    </citation>
    <scope>NUCLEOTIDE SEQUENCE [LARGE SCALE GENOMIC DNA]</scope>
</reference>
<feature type="signal peptide" evidence="3">
    <location>
        <begin position="1"/>
        <end position="21"/>
    </location>
</feature>
<dbReference type="InterPro" id="IPR008211">
    <property type="entry name" value="Laminin_N"/>
</dbReference>
<reference evidence="6" key="3">
    <citation type="journal article" date="2014" name="Nature">
        <title>Elephant shark genome provides unique insights into gnathostome evolution.</title>
        <authorList>
            <consortium name="International Elephant Shark Genome Sequencing Consortium"/>
            <person name="Venkatesh B."/>
            <person name="Lee A.P."/>
            <person name="Ravi V."/>
            <person name="Maurya A.K."/>
            <person name="Lian M.M."/>
            <person name="Swann J.B."/>
            <person name="Ohta Y."/>
            <person name="Flajnik M.F."/>
            <person name="Sutoh Y."/>
            <person name="Kasahara M."/>
            <person name="Hoon S."/>
            <person name="Gangu V."/>
            <person name="Roy S.W."/>
            <person name="Irimia M."/>
            <person name="Korzh V."/>
            <person name="Kondrychyn I."/>
            <person name="Lim Z.W."/>
            <person name="Tay B.H."/>
            <person name="Tohari S."/>
            <person name="Kong K.W."/>
            <person name="Ho S."/>
            <person name="Lorente-Galdos B."/>
            <person name="Quilez J."/>
            <person name="Marques-Bonet T."/>
            <person name="Raney B.J."/>
            <person name="Ingham P.W."/>
            <person name="Tay A."/>
            <person name="Hillier L.W."/>
            <person name="Minx P."/>
            <person name="Boehm T."/>
            <person name="Wilson R.K."/>
            <person name="Brenner S."/>
            <person name="Warren W.C."/>
        </authorList>
    </citation>
    <scope>NUCLEOTIDE SEQUENCE [LARGE SCALE GENOMIC DNA]</scope>
</reference>
<dbReference type="PROSITE" id="PS51117">
    <property type="entry name" value="LAMININ_NTER"/>
    <property type="match status" value="1"/>
</dbReference>
<dbReference type="GeneTree" id="ENSGT00940000161559"/>
<protein>
    <recommendedName>
        <fullName evidence="4">Laminin N-terminal domain-containing protein</fullName>
    </recommendedName>
</protein>
<dbReference type="Pfam" id="PF00055">
    <property type="entry name" value="Laminin_N"/>
    <property type="match status" value="1"/>
</dbReference>
<reference evidence="5" key="4">
    <citation type="submission" date="2025-08" db="UniProtKB">
        <authorList>
            <consortium name="Ensembl"/>
        </authorList>
    </citation>
    <scope>IDENTIFICATION</scope>
</reference>
<keyword evidence="6" id="KW-1185">Reference proteome</keyword>
<feature type="domain" description="Laminin N-terminal" evidence="4">
    <location>
        <begin position="32"/>
        <end position="232"/>
    </location>
</feature>
<reference evidence="6" key="2">
    <citation type="journal article" date="2007" name="PLoS Biol.">
        <title>Survey sequencing and comparative analysis of the elephant shark (Callorhinchus milii) genome.</title>
        <authorList>
            <person name="Venkatesh B."/>
            <person name="Kirkness E.F."/>
            <person name="Loh Y.H."/>
            <person name="Halpern A.L."/>
            <person name="Lee A.P."/>
            <person name="Johnson J."/>
            <person name="Dandona N."/>
            <person name="Viswanathan L.D."/>
            <person name="Tay A."/>
            <person name="Venter J.C."/>
            <person name="Strausberg R.L."/>
            <person name="Brenner S."/>
        </authorList>
    </citation>
    <scope>NUCLEOTIDE SEQUENCE [LARGE SCALE GENOMIC DNA]</scope>
</reference>
<organism evidence="5 6">
    <name type="scientific">Callorhinchus milii</name>
    <name type="common">Ghost shark</name>
    <dbReference type="NCBI Taxonomy" id="7868"/>
    <lineage>
        <taxon>Eukaryota</taxon>
        <taxon>Metazoa</taxon>
        <taxon>Chordata</taxon>
        <taxon>Craniata</taxon>
        <taxon>Vertebrata</taxon>
        <taxon>Chondrichthyes</taxon>
        <taxon>Holocephali</taxon>
        <taxon>Chimaeriformes</taxon>
        <taxon>Callorhinchidae</taxon>
        <taxon>Callorhinchus</taxon>
    </lineage>
</organism>